<proteinExistence type="inferred from homology"/>
<keyword evidence="4 5" id="KW-0720">Serine protease</keyword>
<dbReference type="Gene3D" id="3.30.750.44">
    <property type="match status" value="1"/>
</dbReference>
<dbReference type="Pfam" id="PF17820">
    <property type="entry name" value="PDZ_6"/>
    <property type="match status" value="1"/>
</dbReference>
<dbReference type="SMART" id="SM00228">
    <property type="entry name" value="PDZ"/>
    <property type="match status" value="1"/>
</dbReference>
<dbReference type="GO" id="GO:0008236">
    <property type="term" value="F:serine-type peptidase activity"/>
    <property type="evidence" value="ECO:0007669"/>
    <property type="project" value="UniProtKB-KW"/>
</dbReference>
<dbReference type="GO" id="GO:0007165">
    <property type="term" value="P:signal transduction"/>
    <property type="evidence" value="ECO:0007669"/>
    <property type="project" value="TreeGrafter"/>
</dbReference>
<dbReference type="AlphaFoldDB" id="A0A5M8NZ84"/>
<evidence type="ECO:0000256" key="5">
    <source>
        <dbReference type="RuleBase" id="RU004404"/>
    </source>
</evidence>
<dbReference type="SMART" id="SM00245">
    <property type="entry name" value="TSPc"/>
    <property type="match status" value="1"/>
</dbReference>
<gene>
    <name evidence="8" type="ORF">EZS26_002341</name>
</gene>
<evidence type="ECO:0000313" key="9">
    <source>
        <dbReference type="Proteomes" id="UP000324575"/>
    </source>
</evidence>
<dbReference type="GO" id="GO:0030288">
    <property type="term" value="C:outer membrane-bounded periplasmic space"/>
    <property type="evidence" value="ECO:0007669"/>
    <property type="project" value="TreeGrafter"/>
</dbReference>
<dbReference type="Pfam" id="PF03572">
    <property type="entry name" value="Peptidase_S41"/>
    <property type="match status" value="1"/>
</dbReference>
<name>A0A5M8NZ84_9BACT</name>
<dbReference type="SUPFAM" id="SSF52096">
    <property type="entry name" value="ClpP/crotonase"/>
    <property type="match status" value="1"/>
</dbReference>
<dbReference type="NCBIfam" id="TIGR00225">
    <property type="entry name" value="prc"/>
    <property type="match status" value="1"/>
</dbReference>
<dbReference type="EMBL" id="SNRX01000018">
    <property type="protein sequence ID" value="KAA6301467.1"/>
    <property type="molecule type" value="Genomic_DNA"/>
</dbReference>
<evidence type="ECO:0000313" key="8">
    <source>
        <dbReference type="EMBL" id="KAA6301467.1"/>
    </source>
</evidence>
<dbReference type="SUPFAM" id="SSF50156">
    <property type="entry name" value="PDZ domain-like"/>
    <property type="match status" value="1"/>
</dbReference>
<feature type="chain" id="PRO_5024286144" evidence="6">
    <location>
        <begin position="25"/>
        <end position="560"/>
    </location>
</feature>
<evidence type="ECO:0000256" key="6">
    <source>
        <dbReference type="SAM" id="SignalP"/>
    </source>
</evidence>
<dbReference type="PROSITE" id="PS50106">
    <property type="entry name" value="PDZ"/>
    <property type="match status" value="1"/>
</dbReference>
<accession>A0A5M8NZ84</accession>
<dbReference type="PANTHER" id="PTHR32060:SF30">
    <property type="entry name" value="CARBOXY-TERMINAL PROCESSING PROTEASE CTPA"/>
    <property type="match status" value="1"/>
</dbReference>
<keyword evidence="2 5" id="KW-0645">Protease</keyword>
<dbReference type="InterPro" id="IPR004447">
    <property type="entry name" value="Peptidase_S41A"/>
</dbReference>
<dbReference type="Proteomes" id="UP000324575">
    <property type="component" value="Unassembled WGS sequence"/>
</dbReference>
<dbReference type="FunFam" id="2.30.42.10:FF:000063">
    <property type="entry name" value="Peptidase, S41 family"/>
    <property type="match status" value="1"/>
</dbReference>
<dbReference type="InterPro" id="IPR029045">
    <property type="entry name" value="ClpP/crotonase-like_dom_sf"/>
</dbReference>
<keyword evidence="3 5" id="KW-0378">Hydrolase</keyword>
<comment type="caution">
    <text evidence="8">The sequence shown here is derived from an EMBL/GenBank/DDBJ whole genome shotgun (WGS) entry which is preliminary data.</text>
</comment>
<dbReference type="InterPro" id="IPR001478">
    <property type="entry name" value="PDZ"/>
</dbReference>
<evidence type="ECO:0000259" key="7">
    <source>
        <dbReference type="PROSITE" id="PS50106"/>
    </source>
</evidence>
<reference evidence="8 9" key="1">
    <citation type="submission" date="2019-03" db="EMBL/GenBank/DDBJ databases">
        <title>Single cell metagenomics reveals metabolic interactions within the superorganism composed of flagellate Streblomastix strix and complex community of Bacteroidetes bacteria on its surface.</title>
        <authorList>
            <person name="Treitli S.C."/>
            <person name="Kolisko M."/>
            <person name="Husnik F."/>
            <person name="Keeling P."/>
            <person name="Hampl V."/>
        </authorList>
    </citation>
    <scope>NUCLEOTIDE SEQUENCE [LARGE SCALE GENOMIC DNA]</scope>
    <source>
        <strain evidence="8">St1</strain>
    </source>
</reference>
<organism evidence="8 9">
    <name type="scientific">Candidatus Ordinivivax streblomastigis</name>
    <dbReference type="NCBI Taxonomy" id="2540710"/>
    <lineage>
        <taxon>Bacteria</taxon>
        <taxon>Pseudomonadati</taxon>
        <taxon>Bacteroidota</taxon>
        <taxon>Bacteroidia</taxon>
        <taxon>Bacteroidales</taxon>
        <taxon>Candidatus Ordinivivax</taxon>
    </lineage>
</organism>
<dbReference type="PANTHER" id="PTHR32060">
    <property type="entry name" value="TAIL-SPECIFIC PROTEASE"/>
    <property type="match status" value="1"/>
</dbReference>
<dbReference type="GO" id="GO:0006508">
    <property type="term" value="P:proteolysis"/>
    <property type="evidence" value="ECO:0007669"/>
    <property type="project" value="UniProtKB-KW"/>
</dbReference>
<dbReference type="InterPro" id="IPR036034">
    <property type="entry name" value="PDZ_sf"/>
</dbReference>
<dbReference type="EC" id="3.4.21.-" evidence="8"/>
<dbReference type="InterPro" id="IPR041489">
    <property type="entry name" value="PDZ_6"/>
</dbReference>
<keyword evidence="6" id="KW-0732">Signal</keyword>
<dbReference type="Gene3D" id="2.30.42.10">
    <property type="match status" value="1"/>
</dbReference>
<evidence type="ECO:0000256" key="4">
    <source>
        <dbReference type="ARBA" id="ARBA00022825"/>
    </source>
</evidence>
<dbReference type="CDD" id="cd06782">
    <property type="entry name" value="cpPDZ_CPP-like"/>
    <property type="match status" value="1"/>
</dbReference>
<comment type="similarity">
    <text evidence="1 5">Belongs to the peptidase S41A family.</text>
</comment>
<sequence length="560" mass="63521">MKYFRVGIAVWGCLWLFTPTNVCAQLSEKQRFEIAKNLDVYNALFNELNLFYVDSLEVEKLIQQDIAYLLQQLDPYTEYIPEEDLSDFQFLTTGEYGGIGSIISKSDNKIIIAEPYKGMPAALAGLIPGDEILAINGESMEGKNTAYVSEQLKGQPNTKLQLKIQRRGEKKPRELTLERKRIQIDPVTYYGVLEDGIGYIYLSGFTTHSAQSVKTALLDLTQNRHIRALVFDVRDNGGGVVEDCLEILNYFLPKGELLLSMRGKVRQMDRTYRATQEPIEPTLPIVVLVNGRSASASEILSGAIQDLDRGVIVGSRTYGKGLVQSTRSLPYDGKLKLTTSKYYIPSGRSIQAIDYASRDEYGRVSAIPDSLTTEYYTNRKRPVRNGGGILPDLAVEDEQIPTLVCYIEANNLFFDFVIQWRANHPTISEPSKFVLEDAVYNEFKAFVQSKDFTYDRQSEKILENLKKTMEFEGYYQTASTEFNALEAKLKPDLNHDFELHKSTISNYLTMQILKQYYYNDGALVYALRKDPAVKKSLEILKDKSLYESILGSTIKEVINE</sequence>
<feature type="domain" description="PDZ" evidence="7">
    <location>
        <begin position="91"/>
        <end position="153"/>
    </location>
</feature>
<dbReference type="CDD" id="cd07560">
    <property type="entry name" value="Peptidase_S41_CPP"/>
    <property type="match status" value="1"/>
</dbReference>
<evidence type="ECO:0000256" key="1">
    <source>
        <dbReference type="ARBA" id="ARBA00009179"/>
    </source>
</evidence>
<evidence type="ECO:0000256" key="3">
    <source>
        <dbReference type="ARBA" id="ARBA00022801"/>
    </source>
</evidence>
<dbReference type="GO" id="GO:0004175">
    <property type="term" value="F:endopeptidase activity"/>
    <property type="evidence" value="ECO:0007669"/>
    <property type="project" value="TreeGrafter"/>
</dbReference>
<dbReference type="Gene3D" id="3.90.226.10">
    <property type="entry name" value="2-enoyl-CoA Hydratase, Chain A, domain 1"/>
    <property type="match status" value="1"/>
</dbReference>
<evidence type="ECO:0000256" key="2">
    <source>
        <dbReference type="ARBA" id="ARBA00022670"/>
    </source>
</evidence>
<dbReference type="InterPro" id="IPR005151">
    <property type="entry name" value="Tail-specific_protease"/>
</dbReference>
<feature type="signal peptide" evidence="6">
    <location>
        <begin position="1"/>
        <end position="24"/>
    </location>
</feature>
<protein>
    <submittedName>
        <fullName evidence="8">Putative CtpA-like serine protease</fullName>
        <ecNumber evidence="8">3.4.21.-</ecNumber>
    </submittedName>
</protein>